<dbReference type="RefSeq" id="WP_184511147.1">
    <property type="nucleotide sequence ID" value="NZ_JACHVT010000008.1"/>
</dbReference>
<evidence type="ECO:0000313" key="2">
    <source>
        <dbReference type="EMBL" id="MBB2988120.1"/>
    </source>
</evidence>
<reference evidence="2 3" key="1">
    <citation type="submission" date="2020-08" db="EMBL/GenBank/DDBJ databases">
        <title>Genomic Encyclopedia of Type Strains, Phase IV (KMG-V): Genome sequencing to study the core and pangenomes of soil and plant-associated prokaryotes.</title>
        <authorList>
            <person name="Whitman W."/>
        </authorList>
    </citation>
    <scope>NUCLEOTIDE SEQUENCE [LARGE SCALE GENOMIC DNA]</scope>
    <source>
        <strain evidence="2 3">B3ACCR2</strain>
    </source>
</reference>
<accession>A0A839PVH9</accession>
<feature type="compositionally biased region" description="Low complexity" evidence="1">
    <location>
        <begin position="76"/>
        <end position="110"/>
    </location>
</feature>
<dbReference type="EMBL" id="JACHVT010000008">
    <property type="protein sequence ID" value="MBB2988120.1"/>
    <property type="molecule type" value="Genomic_DNA"/>
</dbReference>
<comment type="caution">
    <text evidence="2">The sequence shown here is derived from an EMBL/GenBank/DDBJ whole genome shotgun (WGS) entry which is preliminary data.</text>
</comment>
<organism evidence="2 3">
    <name type="scientific">Terracoccus luteus</name>
    <dbReference type="NCBI Taxonomy" id="53356"/>
    <lineage>
        <taxon>Bacteria</taxon>
        <taxon>Bacillati</taxon>
        <taxon>Actinomycetota</taxon>
        <taxon>Actinomycetes</taxon>
        <taxon>Micrococcales</taxon>
        <taxon>Intrasporangiaceae</taxon>
        <taxon>Terracoccus</taxon>
    </lineage>
</organism>
<protein>
    <submittedName>
        <fullName evidence="2">Uncharacterized protein</fullName>
    </submittedName>
</protein>
<dbReference type="AlphaFoldDB" id="A0A839PVH9"/>
<proteinExistence type="predicted"/>
<dbReference type="Proteomes" id="UP000590811">
    <property type="component" value="Unassembled WGS sequence"/>
</dbReference>
<evidence type="ECO:0000256" key="1">
    <source>
        <dbReference type="SAM" id="MobiDB-lite"/>
    </source>
</evidence>
<evidence type="ECO:0000313" key="3">
    <source>
        <dbReference type="Proteomes" id="UP000590811"/>
    </source>
</evidence>
<name>A0A839PVH9_9MICO</name>
<gene>
    <name evidence="2" type="ORF">FHW14_003309</name>
</gene>
<feature type="region of interest" description="Disordered" evidence="1">
    <location>
        <begin position="70"/>
        <end position="161"/>
    </location>
</feature>
<sequence length="161" mass="17400">MTALTTEPLTFQELPEFYRGPLRDALEASDIRYAYGDANTRADVDDMAFDQVSRTALVAMIGHGDLESGRVIAHGAAPRSSSRQSSPTPSSSAPRSRSWSRWARVASGASTATGRPRSLAELTLEARVPLRNRPQSPAFQAGLGSRRGRPPTRVPAPDRGR</sequence>